<accession>A0A0U9I112</accession>
<keyword evidence="1" id="KW-1133">Transmembrane helix</keyword>
<organism evidence="2 3">
    <name type="scientific">Oceanobacillus picturae</name>
    <dbReference type="NCBI Taxonomy" id="171693"/>
    <lineage>
        <taxon>Bacteria</taxon>
        <taxon>Bacillati</taxon>
        <taxon>Bacillota</taxon>
        <taxon>Bacilli</taxon>
        <taxon>Bacillales</taxon>
        <taxon>Bacillaceae</taxon>
        <taxon>Oceanobacillus</taxon>
    </lineage>
</organism>
<sequence length="134" mass="15271">MTSDDNDLEQNIKSIKKKTKWGCLAIIVIVLSPIILFVGWYSYGTYFEEVTLLESNSPNDINTIKVVQKGTAVFFGPSSVRIKYSWWRHLDKSISNDGKNLDSSNATVEWKSDYEATITLYGEEQEPEVVEIKI</sequence>
<dbReference type="AlphaFoldDB" id="A0A0U9I112"/>
<evidence type="ECO:0000256" key="1">
    <source>
        <dbReference type="SAM" id="Phobius"/>
    </source>
</evidence>
<evidence type="ECO:0000313" key="2">
    <source>
        <dbReference type="EMBL" id="GAQ19037.1"/>
    </source>
</evidence>
<reference evidence="2 3" key="2">
    <citation type="journal article" date="2016" name="Genome Announc.">
        <title>Draft Genome Sequence of Oceanobacillus picturae Heshi-B3, Isolated from Fermented Rice Bran in a Traditional Japanese Seafood Dish.</title>
        <authorList>
            <person name="Akuzawa S."/>
            <person name="Nagaoka J."/>
            <person name="Kanekatsu M."/>
            <person name="Kanesaki Y."/>
            <person name="Suzuki T."/>
        </authorList>
    </citation>
    <scope>NUCLEOTIDE SEQUENCE [LARGE SCALE GENOMIC DNA]</scope>
    <source>
        <strain evidence="2 3">Heshi-B3</strain>
    </source>
</reference>
<dbReference type="OrthoDB" id="2858028at2"/>
<reference evidence="3" key="1">
    <citation type="submission" date="2015-07" db="EMBL/GenBank/DDBJ databases">
        <title>Draft Genome Sequence of Oceanobacillus picturae Heshi-B3 that Was Isolated from Fermented Rice Bran with Aging Salted Mackerel, Which Was Named Heshiko as Traditional Fermented Seafood in Japan.</title>
        <authorList>
            <person name="Akuzawa S."/>
            <person name="Nakagawa J."/>
            <person name="Kanekatsu T."/>
            <person name="Kanesaki Y."/>
            <person name="Suzuki T."/>
        </authorList>
    </citation>
    <scope>NUCLEOTIDE SEQUENCE [LARGE SCALE GENOMIC DNA]</scope>
    <source>
        <strain evidence="3">Heshi-B3</strain>
    </source>
</reference>
<gene>
    <name evidence="2" type="ORF">OPHB3_2996</name>
</gene>
<evidence type="ECO:0000313" key="3">
    <source>
        <dbReference type="Proteomes" id="UP000052946"/>
    </source>
</evidence>
<dbReference type="Proteomes" id="UP000052946">
    <property type="component" value="Unassembled WGS sequence"/>
</dbReference>
<keyword evidence="1" id="KW-0812">Transmembrane</keyword>
<dbReference type="RefSeq" id="WP_058950807.1">
    <property type="nucleotide sequence ID" value="NZ_BBXV01000037.1"/>
</dbReference>
<comment type="caution">
    <text evidence="2">The sequence shown here is derived from an EMBL/GenBank/DDBJ whole genome shotgun (WGS) entry which is preliminary data.</text>
</comment>
<dbReference type="EMBL" id="BBXV01000037">
    <property type="protein sequence ID" value="GAQ19037.1"/>
    <property type="molecule type" value="Genomic_DNA"/>
</dbReference>
<proteinExistence type="predicted"/>
<name>A0A0U9I112_9BACI</name>
<protein>
    <submittedName>
        <fullName evidence="2">Uncharacterized protein</fullName>
    </submittedName>
</protein>
<feature type="transmembrane region" description="Helical" evidence="1">
    <location>
        <begin position="21"/>
        <end position="43"/>
    </location>
</feature>
<keyword evidence="1" id="KW-0472">Membrane</keyword>